<evidence type="ECO:0000313" key="4">
    <source>
        <dbReference type="WBParaSite" id="TTAC_0000579801-mRNA-1"/>
    </source>
</evidence>
<reference evidence="2 3" key="2">
    <citation type="submission" date="2018-11" db="EMBL/GenBank/DDBJ databases">
        <authorList>
            <consortium name="Pathogen Informatics"/>
        </authorList>
    </citation>
    <scope>NUCLEOTIDE SEQUENCE [LARGE SCALE GENOMIC DNA]</scope>
</reference>
<reference evidence="4" key="1">
    <citation type="submission" date="2017-02" db="UniProtKB">
        <authorList>
            <consortium name="WormBaseParasite"/>
        </authorList>
    </citation>
    <scope>IDENTIFICATION</scope>
</reference>
<evidence type="ECO:0000313" key="2">
    <source>
        <dbReference type="EMBL" id="VDM27661.1"/>
    </source>
</evidence>
<dbReference type="AlphaFoldDB" id="A0A0R3WYF8"/>
<evidence type="ECO:0000256" key="1">
    <source>
        <dbReference type="SAM" id="MobiDB-lite"/>
    </source>
</evidence>
<dbReference type="STRING" id="6205.A0A0R3WYF8"/>
<gene>
    <name evidence="2" type="ORF">TTAC_LOCUS5783</name>
</gene>
<evidence type="ECO:0000313" key="3">
    <source>
        <dbReference type="Proteomes" id="UP000274429"/>
    </source>
</evidence>
<proteinExistence type="predicted"/>
<name>A0A0R3WYF8_HYDTA</name>
<dbReference type="Proteomes" id="UP000274429">
    <property type="component" value="Unassembled WGS sequence"/>
</dbReference>
<keyword evidence="3" id="KW-1185">Reference proteome</keyword>
<accession>A0A0R3WYF8</accession>
<dbReference type="EMBL" id="UYWX01009038">
    <property type="protein sequence ID" value="VDM27661.1"/>
    <property type="molecule type" value="Genomic_DNA"/>
</dbReference>
<organism evidence="4">
    <name type="scientific">Hydatigena taeniaeformis</name>
    <name type="common">Feline tapeworm</name>
    <name type="synonym">Taenia taeniaeformis</name>
    <dbReference type="NCBI Taxonomy" id="6205"/>
    <lineage>
        <taxon>Eukaryota</taxon>
        <taxon>Metazoa</taxon>
        <taxon>Spiralia</taxon>
        <taxon>Lophotrochozoa</taxon>
        <taxon>Platyhelminthes</taxon>
        <taxon>Cestoda</taxon>
        <taxon>Eucestoda</taxon>
        <taxon>Cyclophyllidea</taxon>
        <taxon>Taeniidae</taxon>
        <taxon>Hydatigera</taxon>
    </lineage>
</organism>
<dbReference type="WBParaSite" id="TTAC_0000579801-mRNA-1">
    <property type="protein sequence ID" value="TTAC_0000579801-mRNA-1"/>
    <property type="gene ID" value="TTAC_0000579801"/>
</dbReference>
<sequence>MTGAFSVDDSCLPFVIGFLSGRVIRCEDEGQWREDSERERAGGEMGQLRGRPRGGVVGGGGGGERDYRRFGVAVLNFANTCSWYKVAGGEDFF</sequence>
<protein>
    <submittedName>
        <fullName evidence="2 4">Uncharacterized protein</fullName>
    </submittedName>
</protein>
<feature type="region of interest" description="Disordered" evidence="1">
    <location>
        <begin position="34"/>
        <end position="61"/>
    </location>
</feature>